<reference evidence="2" key="2">
    <citation type="submission" date="2024-02" db="EMBL/GenBank/DDBJ databases">
        <title>The Genome Sequence of Enterococcus diestrammenae JM9A.</title>
        <authorList>
            <person name="Earl A."/>
            <person name="Manson A."/>
            <person name="Gilmore M."/>
            <person name="Sanders J."/>
            <person name="Shea T."/>
            <person name="Howe W."/>
            <person name="Livny J."/>
            <person name="Cuomo C."/>
            <person name="Neafsey D."/>
            <person name="Birren B."/>
        </authorList>
    </citation>
    <scope>NUCLEOTIDE SEQUENCE</scope>
    <source>
        <strain evidence="2">JM9A</strain>
    </source>
</reference>
<dbReference type="Proteomes" id="UP001429357">
    <property type="component" value="Unassembled WGS sequence"/>
</dbReference>
<accession>A0ABV0F0W7</accession>
<keyword evidence="1" id="KW-0812">Transmembrane</keyword>
<gene>
    <name evidence="2" type="ORF">BAU18_001229</name>
</gene>
<dbReference type="EMBL" id="MAEI02000001">
    <property type="protein sequence ID" value="MEO1781642.1"/>
    <property type="molecule type" value="Genomic_DNA"/>
</dbReference>
<feature type="transmembrane region" description="Helical" evidence="1">
    <location>
        <begin position="12"/>
        <end position="31"/>
    </location>
</feature>
<keyword evidence="3" id="KW-1185">Reference proteome</keyword>
<evidence type="ECO:0000313" key="2">
    <source>
        <dbReference type="EMBL" id="MEO1781642.1"/>
    </source>
</evidence>
<protein>
    <submittedName>
        <fullName evidence="2">Uncharacterized protein</fullName>
    </submittedName>
</protein>
<proteinExistence type="predicted"/>
<dbReference type="RefSeq" id="WP_202625789.1">
    <property type="nucleotide sequence ID" value="NZ_JBMRGR010000002.1"/>
</dbReference>
<organism evidence="2 3">
    <name type="scientific">Enterococcus diestrammenae</name>
    <dbReference type="NCBI Taxonomy" id="1155073"/>
    <lineage>
        <taxon>Bacteria</taxon>
        <taxon>Bacillati</taxon>
        <taxon>Bacillota</taxon>
        <taxon>Bacilli</taxon>
        <taxon>Lactobacillales</taxon>
        <taxon>Enterococcaceae</taxon>
        <taxon>Enterococcus</taxon>
    </lineage>
</organism>
<name>A0ABV0F0W7_9ENTE</name>
<evidence type="ECO:0000256" key="1">
    <source>
        <dbReference type="SAM" id="Phobius"/>
    </source>
</evidence>
<keyword evidence="1" id="KW-0472">Membrane</keyword>
<reference evidence="2" key="1">
    <citation type="submission" date="2016-06" db="EMBL/GenBank/DDBJ databases">
        <authorList>
            <person name="Van Tyne D."/>
        </authorList>
    </citation>
    <scope>NUCLEOTIDE SEQUENCE</scope>
    <source>
        <strain evidence="2">JM9A</strain>
    </source>
</reference>
<comment type="caution">
    <text evidence="2">The sequence shown here is derived from an EMBL/GenBank/DDBJ whole genome shotgun (WGS) entry which is preliminary data.</text>
</comment>
<sequence>MAINLEDLKTSLELLVLGWGGVFLVLFIIYLSSKALSKIFPVKKTKE</sequence>
<dbReference type="NCBIfam" id="NF040909">
    <property type="entry name" value="OadG_rel_small"/>
    <property type="match status" value="1"/>
</dbReference>
<evidence type="ECO:0000313" key="3">
    <source>
        <dbReference type="Proteomes" id="UP001429357"/>
    </source>
</evidence>
<keyword evidence="1" id="KW-1133">Transmembrane helix</keyword>